<keyword evidence="2" id="KW-0804">Transcription</keyword>
<dbReference type="EMBL" id="JBHMAJ010000001">
    <property type="protein sequence ID" value="MFB9822975.1"/>
    <property type="molecule type" value="Genomic_DNA"/>
</dbReference>
<dbReference type="AlphaFoldDB" id="A0ABD5MH40"/>
<dbReference type="PANTHER" id="PTHR34236:SF1">
    <property type="entry name" value="DIMETHYL SULFOXIDE REDUCTASE TRANSCRIPTIONAL ACTIVATOR"/>
    <property type="match status" value="1"/>
</dbReference>
<evidence type="ECO:0000256" key="2">
    <source>
        <dbReference type="ARBA" id="ARBA00023163"/>
    </source>
</evidence>
<dbReference type="PANTHER" id="PTHR34236">
    <property type="entry name" value="DIMETHYL SULFOXIDE REDUCTASE TRANSCRIPTIONAL ACTIVATOR"/>
    <property type="match status" value="1"/>
</dbReference>
<dbReference type="Pfam" id="PF15915">
    <property type="entry name" value="BAT"/>
    <property type="match status" value="1"/>
</dbReference>
<reference evidence="5" key="1">
    <citation type="submission" date="2024-09" db="EMBL/GenBank/DDBJ databases">
        <authorList>
            <person name="Sun Q."/>
        </authorList>
    </citation>
    <scope>NUCLEOTIDE SEQUENCE [LARGE SCALE GENOMIC DNA]</scope>
    <source>
        <strain evidence="5">JCM 31273</strain>
    </source>
</reference>
<dbReference type="RefSeq" id="WP_222922052.1">
    <property type="nucleotide sequence ID" value="NZ_CP082286.1"/>
</dbReference>
<evidence type="ECO:0000313" key="5">
    <source>
        <dbReference type="EMBL" id="MFB9822975.1"/>
    </source>
</evidence>
<evidence type="ECO:0000259" key="3">
    <source>
        <dbReference type="Pfam" id="PF04967"/>
    </source>
</evidence>
<organism evidence="5 6">
    <name type="scientific">Halobaculum roseum</name>
    <dbReference type="NCBI Taxonomy" id="2175149"/>
    <lineage>
        <taxon>Archaea</taxon>
        <taxon>Methanobacteriati</taxon>
        <taxon>Methanobacteriota</taxon>
        <taxon>Stenosarchaea group</taxon>
        <taxon>Halobacteria</taxon>
        <taxon>Halobacteriales</taxon>
        <taxon>Haloferacaceae</taxon>
        <taxon>Halobaculum</taxon>
    </lineage>
</organism>
<dbReference type="InterPro" id="IPR007050">
    <property type="entry name" value="HTH_bacterioopsin"/>
</dbReference>
<comment type="caution">
    <text evidence="5">The sequence shown here is derived from an EMBL/GenBank/DDBJ whole genome shotgun (WGS) entry which is preliminary data.</text>
</comment>
<dbReference type="Pfam" id="PF04967">
    <property type="entry name" value="HTH_10"/>
    <property type="match status" value="1"/>
</dbReference>
<keyword evidence="6" id="KW-1185">Reference proteome</keyword>
<dbReference type="Proteomes" id="UP001589595">
    <property type="component" value="Unassembled WGS sequence"/>
</dbReference>
<proteinExistence type="predicted"/>
<accession>A0ABD5MH40</accession>
<evidence type="ECO:0000259" key="4">
    <source>
        <dbReference type="Pfam" id="PF15915"/>
    </source>
</evidence>
<sequence length="238" mass="25943">MARATDTSNRSPNGTGNGGVLEVEFRFEPSAYPFVRASAVADCTFELAELVPRSDGRYAEFFNVTGADPDRIEALATEHEGTDVTLVETYRDGGLFEFLVSDDCPARRLAELGALPRRVRGAGGRGSIVAEIPADADAAAIVETFLAETPEATLASKRTKPSMTPLLSEATLHRRLEARLTDRQREVLQTAFEAGYYDWPRECTGTEVAAELDISSATFSEHIHAAERALIATLFEER</sequence>
<keyword evidence="1" id="KW-0805">Transcription regulation</keyword>
<gene>
    <name evidence="5" type="ORF">ACFFOL_02070</name>
</gene>
<feature type="domain" description="Bacterioopsin transcriptional activator GAF and HTH associated" evidence="4">
    <location>
        <begin position="20"/>
        <end position="160"/>
    </location>
</feature>
<protein>
    <submittedName>
        <fullName evidence="5">Bacterio-opsin activator domain-containing protein</fullName>
    </submittedName>
</protein>
<dbReference type="InterPro" id="IPR036388">
    <property type="entry name" value="WH-like_DNA-bd_sf"/>
</dbReference>
<evidence type="ECO:0000256" key="1">
    <source>
        <dbReference type="ARBA" id="ARBA00023015"/>
    </source>
</evidence>
<feature type="domain" description="HTH bat-type" evidence="3">
    <location>
        <begin position="180"/>
        <end position="231"/>
    </location>
</feature>
<dbReference type="Gene3D" id="1.10.10.10">
    <property type="entry name" value="Winged helix-like DNA-binding domain superfamily/Winged helix DNA-binding domain"/>
    <property type="match status" value="1"/>
</dbReference>
<dbReference type="GeneID" id="67209261"/>
<dbReference type="InterPro" id="IPR031803">
    <property type="entry name" value="BAT_GAF/HTH-assoc"/>
</dbReference>
<evidence type="ECO:0000313" key="6">
    <source>
        <dbReference type="Proteomes" id="UP001589595"/>
    </source>
</evidence>
<name>A0ABD5MH40_9EURY</name>